<sequence length="287" mass="31842">MAAGGSFQRQATVRNRVNQRNFRARRQAYIQELELRLQRLANDGVRATKEVQIAAQRVDNENRLLRLLLRTQFGVSDCQLNEYLAGHICASDVCTYGFRRNADRDHASKRLKESVSTQIIPARREQPVSAKASQESVRMGEEPPQVLVATSQYPEGEWTSIVIPASGTDSPQSLQLDSPADLLYTGIPIGLGEPSPLELEEYERDYGRDPTYSYHAPSNKKTAPGSSPSAKRADAHAGETSCVEAAKIIATLRGCNVDEDMWSELGCRAKQSCRVQNISVFELMDKA</sequence>
<feature type="compositionally biased region" description="Polar residues" evidence="1">
    <location>
        <begin position="219"/>
        <end position="229"/>
    </location>
</feature>
<dbReference type="PANTHER" id="PTHR42070">
    <property type="entry name" value="FILAMENT ASSOCIATED PROTEIN, PUTATIVE (AFU_ORTHOLOGUE AFUA_8G06630)-RELATED"/>
    <property type="match status" value="1"/>
</dbReference>
<protein>
    <recommendedName>
        <fullName evidence="4">BZIP domain-containing protein</fullName>
    </recommendedName>
</protein>
<gene>
    <name evidence="2" type="ORF">LTR25_010952</name>
</gene>
<accession>A0AAV9PQJ4</accession>
<evidence type="ECO:0000313" key="3">
    <source>
        <dbReference type="Proteomes" id="UP001345827"/>
    </source>
</evidence>
<name>A0AAV9PQJ4_9PEZI</name>
<keyword evidence="3" id="KW-1185">Reference proteome</keyword>
<evidence type="ECO:0008006" key="4">
    <source>
        <dbReference type="Google" id="ProtNLM"/>
    </source>
</evidence>
<feature type="region of interest" description="Disordered" evidence="1">
    <location>
        <begin position="208"/>
        <end position="237"/>
    </location>
</feature>
<dbReference type="AlphaFoldDB" id="A0AAV9PQJ4"/>
<comment type="caution">
    <text evidence="2">The sequence shown here is derived from an EMBL/GenBank/DDBJ whole genome shotgun (WGS) entry which is preliminary data.</text>
</comment>
<dbReference type="EMBL" id="JAXLQG010000035">
    <property type="protein sequence ID" value="KAK5527709.1"/>
    <property type="molecule type" value="Genomic_DNA"/>
</dbReference>
<evidence type="ECO:0000313" key="2">
    <source>
        <dbReference type="EMBL" id="KAK5527709.1"/>
    </source>
</evidence>
<dbReference type="Proteomes" id="UP001345827">
    <property type="component" value="Unassembled WGS sequence"/>
</dbReference>
<organism evidence="2 3">
    <name type="scientific">Vermiconidia calcicola</name>
    <dbReference type="NCBI Taxonomy" id="1690605"/>
    <lineage>
        <taxon>Eukaryota</taxon>
        <taxon>Fungi</taxon>
        <taxon>Dikarya</taxon>
        <taxon>Ascomycota</taxon>
        <taxon>Pezizomycotina</taxon>
        <taxon>Dothideomycetes</taxon>
        <taxon>Dothideomycetidae</taxon>
        <taxon>Mycosphaerellales</taxon>
        <taxon>Extremaceae</taxon>
        <taxon>Vermiconidia</taxon>
    </lineage>
</organism>
<reference evidence="2 3" key="1">
    <citation type="submission" date="2023-06" db="EMBL/GenBank/DDBJ databases">
        <title>Black Yeasts Isolated from many extreme environments.</title>
        <authorList>
            <person name="Coleine C."/>
            <person name="Stajich J.E."/>
            <person name="Selbmann L."/>
        </authorList>
    </citation>
    <scope>NUCLEOTIDE SEQUENCE [LARGE SCALE GENOMIC DNA]</scope>
    <source>
        <strain evidence="2 3">CCFEE 5887</strain>
    </source>
</reference>
<dbReference type="CDD" id="cd14688">
    <property type="entry name" value="bZIP_YAP"/>
    <property type="match status" value="1"/>
</dbReference>
<evidence type="ECO:0000256" key="1">
    <source>
        <dbReference type="SAM" id="MobiDB-lite"/>
    </source>
</evidence>
<dbReference type="PANTHER" id="PTHR42070:SF1">
    <property type="entry name" value="FILAMENT ASSOCIATED PROTEIN, PUTATIVE (AFU_ORTHOLOGUE AFUA_8G06630)-RELATED"/>
    <property type="match status" value="1"/>
</dbReference>
<proteinExistence type="predicted"/>